<proteinExistence type="predicted"/>
<feature type="compositionally biased region" description="Low complexity" evidence="1">
    <location>
        <begin position="58"/>
        <end position="68"/>
    </location>
</feature>
<reference evidence="2" key="1">
    <citation type="journal article" date="2020" name="Fungal Divers.">
        <title>Resolving the Mortierellaceae phylogeny through synthesis of multi-gene phylogenetics and phylogenomics.</title>
        <authorList>
            <person name="Vandepol N."/>
            <person name="Liber J."/>
            <person name="Desiro A."/>
            <person name="Na H."/>
            <person name="Kennedy M."/>
            <person name="Barry K."/>
            <person name="Grigoriev I.V."/>
            <person name="Miller A.N."/>
            <person name="O'Donnell K."/>
            <person name="Stajich J.E."/>
            <person name="Bonito G."/>
        </authorList>
    </citation>
    <scope>NUCLEOTIDE SEQUENCE</scope>
    <source>
        <strain evidence="2">KOD1015</strain>
    </source>
</reference>
<name>A0A9P6FYB7_9FUNG</name>
<evidence type="ECO:0000313" key="2">
    <source>
        <dbReference type="EMBL" id="KAF9583654.1"/>
    </source>
</evidence>
<accession>A0A9P6FYB7</accession>
<feature type="region of interest" description="Disordered" evidence="1">
    <location>
        <begin position="1"/>
        <end position="113"/>
    </location>
</feature>
<feature type="compositionally biased region" description="Polar residues" evidence="1">
    <location>
        <begin position="81"/>
        <end position="92"/>
    </location>
</feature>
<dbReference type="Proteomes" id="UP000780801">
    <property type="component" value="Unassembled WGS sequence"/>
</dbReference>
<feature type="compositionally biased region" description="Low complexity" evidence="1">
    <location>
        <begin position="21"/>
        <end position="32"/>
    </location>
</feature>
<dbReference type="AlphaFoldDB" id="A0A9P6FYB7"/>
<gene>
    <name evidence="2" type="ORF">BGW38_008938</name>
</gene>
<dbReference type="OrthoDB" id="2262261at2759"/>
<keyword evidence="3" id="KW-1185">Reference proteome</keyword>
<sequence length="191" mass="20892">MSSAQVIAPMDSAAVKPRRGFSSIKTIFSNSSSKRHTIAHPIPTNSSSTSLDDTAAGSTSPSSPVSSSAEEEEQETSSSTKRMSSIFTASPQRKQRQLEKAAEKAAEKEKKDQEKQAIQLFSVDEHGAFVPPTPLEKGYRDHFVDNNEDYFNTIISTPPERVPVRLNWVSCILSTVVTFAGRGSRSDDGRR</sequence>
<protein>
    <submittedName>
        <fullName evidence="2">Uncharacterized protein</fullName>
    </submittedName>
</protein>
<feature type="compositionally biased region" description="Basic and acidic residues" evidence="1">
    <location>
        <begin position="96"/>
        <end position="113"/>
    </location>
</feature>
<feature type="compositionally biased region" description="Polar residues" evidence="1">
    <location>
        <begin position="43"/>
        <end position="52"/>
    </location>
</feature>
<organism evidence="2 3">
    <name type="scientific">Lunasporangiospora selenospora</name>
    <dbReference type="NCBI Taxonomy" id="979761"/>
    <lineage>
        <taxon>Eukaryota</taxon>
        <taxon>Fungi</taxon>
        <taxon>Fungi incertae sedis</taxon>
        <taxon>Mucoromycota</taxon>
        <taxon>Mortierellomycotina</taxon>
        <taxon>Mortierellomycetes</taxon>
        <taxon>Mortierellales</taxon>
        <taxon>Mortierellaceae</taxon>
        <taxon>Lunasporangiospora</taxon>
    </lineage>
</organism>
<evidence type="ECO:0000313" key="3">
    <source>
        <dbReference type="Proteomes" id="UP000780801"/>
    </source>
</evidence>
<evidence type="ECO:0000256" key="1">
    <source>
        <dbReference type="SAM" id="MobiDB-lite"/>
    </source>
</evidence>
<comment type="caution">
    <text evidence="2">The sequence shown here is derived from an EMBL/GenBank/DDBJ whole genome shotgun (WGS) entry which is preliminary data.</text>
</comment>
<dbReference type="EMBL" id="JAABOA010000635">
    <property type="protein sequence ID" value="KAF9583654.1"/>
    <property type="molecule type" value="Genomic_DNA"/>
</dbReference>